<comment type="caution">
    <text evidence="1">The sequence shown here is derived from an EMBL/GenBank/DDBJ whole genome shotgun (WGS) entry which is preliminary data.</text>
</comment>
<proteinExistence type="predicted"/>
<gene>
    <name evidence="1" type="ORF">WUBG_15052</name>
</gene>
<dbReference type="Proteomes" id="UP000004810">
    <property type="component" value="Unassembled WGS sequence"/>
</dbReference>
<protein>
    <submittedName>
        <fullName evidence="1">Uncharacterized protein</fullName>
    </submittedName>
</protein>
<evidence type="ECO:0000313" key="2">
    <source>
        <dbReference type="Proteomes" id="UP000004810"/>
    </source>
</evidence>
<dbReference type="EMBL" id="ADBV01012967">
    <property type="protein sequence ID" value="EJW74039.1"/>
    <property type="molecule type" value="Genomic_DNA"/>
</dbReference>
<organism evidence="1 2">
    <name type="scientific">Wuchereria bancrofti</name>
    <dbReference type="NCBI Taxonomy" id="6293"/>
    <lineage>
        <taxon>Eukaryota</taxon>
        <taxon>Metazoa</taxon>
        <taxon>Ecdysozoa</taxon>
        <taxon>Nematoda</taxon>
        <taxon>Chromadorea</taxon>
        <taxon>Rhabditida</taxon>
        <taxon>Spirurina</taxon>
        <taxon>Spiruromorpha</taxon>
        <taxon>Filarioidea</taxon>
        <taxon>Onchocercidae</taxon>
        <taxon>Wuchereria</taxon>
    </lineage>
</organism>
<sequence length="186" mass="21023">MNIMQHGLDPDKDELTTEQIFVSDPLLGHIALYKGKERDRVLKVCGWPGFGDIAQLDAFIDKNFMERRTQSRAVAAALITANSPKMEKILNLMLEKGKESNDEGLLEMEAFQEALQYYQGSPEQWYLVHVHQLIKFPGVMNIMQHGLDPDKDELTTEQIFVSDPLLGHIAVSPLLHTLPLIDVISL</sequence>
<evidence type="ECO:0000313" key="1">
    <source>
        <dbReference type="EMBL" id="EJW74039.1"/>
    </source>
</evidence>
<name>J9EF72_WUCBA</name>
<reference evidence="2" key="1">
    <citation type="submission" date="2012-08" db="EMBL/GenBank/DDBJ databases">
        <title>The Genome Sequence of Wuchereria bancrofti.</title>
        <authorList>
            <person name="Nutman T.B."/>
            <person name="Fink D.L."/>
            <person name="Russ C."/>
            <person name="Young S."/>
            <person name="Zeng Q."/>
            <person name="Koehrsen M."/>
            <person name="Alvarado L."/>
            <person name="Berlin A."/>
            <person name="Chapman S.B."/>
            <person name="Chen Z."/>
            <person name="Freedman E."/>
            <person name="Gellesch M."/>
            <person name="Goldberg J."/>
            <person name="Griggs A."/>
            <person name="Gujja S."/>
            <person name="Heilman E.R."/>
            <person name="Heiman D."/>
            <person name="Hepburn T."/>
            <person name="Howarth C."/>
            <person name="Jen D."/>
            <person name="Larson L."/>
            <person name="Lewis B."/>
            <person name="Mehta T."/>
            <person name="Park D."/>
            <person name="Pearson M."/>
            <person name="Roberts A."/>
            <person name="Saif S."/>
            <person name="Shea T."/>
            <person name="Shenoy N."/>
            <person name="Sisk P."/>
            <person name="Stolte C."/>
            <person name="Sykes S."/>
            <person name="Walk T."/>
            <person name="White J."/>
            <person name="Yandava C."/>
            <person name="Haas B."/>
            <person name="Henn M.R."/>
            <person name="Nusbaum C."/>
            <person name="Birren B."/>
        </authorList>
    </citation>
    <scope>NUCLEOTIDE SEQUENCE [LARGE SCALE GENOMIC DNA]</scope>
    <source>
        <strain evidence="2">NA</strain>
    </source>
</reference>
<accession>J9EF72</accession>
<dbReference type="AlphaFoldDB" id="J9EF72"/>